<dbReference type="EMBL" id="DS113180">
    <property type="protein sequence ID" value="EAY23028.1"/>
    <property type="molecule type" value="Genomic_DNA"/>
</dbReference>
<dbReference type="AlphaFoldDB" id="A2D902"/>
<evidence type="ECO:0000313" key="1">
    <source>
        <dbReference type="EMBL" id="EAY23028.1"/>
    </source>
</evidence>
<dbReference type="Proteomes" id="UP000001542">
    <property type="component" value="Unassembled WGS sequence"/>
</dbReference>
<dbReference type="VEuPathDB" id="TrichDB:TVAG_182640"/>
<proteinExistence type="predicted"/>
<dbReference type="VEuPathDB" id="TrichDB:TVAGG3_0529110"/>
<keyword evidence="2" id="KW-1185">Reference proteome</keyword>
<protein>
    <submittedName>
        <fullName evidence="1">Uncharacterized protein</fullName>
    </submittedName>
</protein>
<dbReference type="InParanoid" id="A2D902"/>
<dbReference type="RefSeq" id="XP_001584014.1">
    <property type="nucleotide sequence ID" value="XM_001583964.1"/>
</dbReference>
<dbReference type="KEGG" id="tva:5468587"/>
<accession>A2D902</accession>
<reference evidence="1" key="2">
    <citation type="journal article" date="2007" name="Science">
        <title>Draft genome sequence of the sexually transmitted pathogen Trichomonas vaginalis.</title>
        <authorList>
            <person name="Carlton J.M."/>
            <person name="Hirt R.P."/>
            <person name="Silva J.C."/>
            <person name="Delcher A.L."/>
            <person name="Schatz M."/>
            <person name="Zhao Q."/>
            <person name="Wortman J.R."/>
            <person name="Bidwell S.L."/>
            <person name="Alsmark U.C.M."/>
            <person name="Besteiro S."/>
            <person name="Sicheritz-Ponten T."/>
            <person name="Noel C.J."/>
            <person name="Dacks J.B."/>
            <person name="Foster P.G."/>
            <person name="Simillion C."/>
            <person name="Van de Peer Y."/>
            <person name="Miranda-Saavedra D."/>
            <person name="Barton G.J."/>
            <person name="Westrop G.D."/>
            <person name="Mueller S."/>
            <person name="Dessi D."/>
            <person name="Fiori P.L."/>
            <person name="Ren Q."/>
            <person name="Paulsen I."/>
            <person name="Zhang H."/>
            <person name="Bastida-Corcuera F.D."/>
            <person name="Simoes-Barbosa A."/>
            <person name="Brown M.T."/>
            <person name="Hayes R.D."/>
            <person name="Mukherjee M."/>
            <person name="Okumura C.Y."/>
            <person name="Schneider R."/>
            <person name="Smith A.J."/>
            <person name="Vanacova S."/>
            <person name="Villalvazo M."/>
            <person name="Haas B.J."/>
            <person name="Pertea M."/>
            <person name="Feldblyum T.V."/>
            <person name="Utterback T.R."/>
            <person name="Shu C.L."/>
            <person name="Osoegawa K."/>
            <person name="de Jong P.J."/>
            <person name="Hrdy I."/>
            <person name="Horvathova L."/>
            <person name="Zubacova Z."/>
            <person name="Dolezal P."/>
            <person name="Malik S.B."/>
            <person name="Logsdon J.M. Jr."/>
            <person name="Henze K."/>
            <person name="Gupta A."/>
            <person name="Wang C.C."/>
            <person name="Dunne R.L."/>
            <person name="Upcroft J.A."/>
            <person name="Upcroft P."/>
            <person name="White O."/>
            <person name="Salzberg S.L."/>
            <person name="Tang P."/>
            <person name="Chiu C.-H."/>
            <person name="Lee Y.-S."/>
            <person name="Embley T.M."/>
            <person name="Coombs G.H."/>
            <person name="Mottram J.C."/>
            <person name="Tachezy J."/>
            <person name="Fraser-Liggett C.M."/>
            <person name="Johnson P.J."/>
        </authorList>
    </citation>
    <scope>NUCLEOTIDE SEQUENCE [LARGE SCALE GENOMIC DNA]</scope>
    <source>
        <strain evidence="1">G3</strain>
    </source>
</reference>
<evidence type="ECO:0000313" key="2">
    <source>
        <dbReference type="Proteomes" id="UP000001542"/>
    </source>
</evidence>
<reference evidence="1" key="1">
    <citation type="submission" date="2006-10" db="EMBL/GenBank/DDBJ databases">
        <authorList>
            <person name="Amadeo P."/>
            <person name="Zhao Q."/>
            <person name="Wortman J."/>
            <person name="Fraser-Liggett C."/>
            <person name="Carlton J."/>
        </authorList>
    </citation>
    <scope>NUCLEOTIDE SEQUENCE</scope>
    <source>
        <strain evidence="1">G3</strain>
    </source>
</reference>
<sequence>MCANHISLTIPAILSKESRTLASGFIVPNDFQFDLTNEPGDIFALFVNKVNQRIRTNYGDAFEFPAPQTHVDIYDYLLYAPVQCKNVNRISQVNFETAIMVCKAIVSGAIQYEPSFTSQQQAKFYKFVENLKVQMMITPLIFENYEDAFSKIPTMQREIATMQRDIATIKNDLSKFAETINNSINDMLHRILDQHERIVGDSVSKSRLIAALKQ</sequence>
<organism evidence="1 2">
    <name type="scientific">Trichomonas vaginalis (strain ATCC PRA-98 / G3)</name>
    <dbReference type="NCBI Taxonomy" id="412133"/>
    <lineage>
        <taxon>Eukaryota</taxon>
        <taxon>Metamonada</taxon>
        <taxon>Parabasalia</taxon>
        <taxon>Trichomonadida</taxon>
        <taxon>Trichomonadidae</taxon>
        <taxon>Trichomonas</taxon>
    </lineage>
</organism>
<name>A2D902_TRIV3</name>
<gene>
    <name evidence="1" type="ORF">TVAG_182640</name>
</gene>